<dbReference type="HAMAP" id="MF_00122">
    <property type="entry name" value="GatC"/>
    <property type="match status" value="1"/>
</dbReference>
<dbReference type="Pfam" id="PF02686">
    <property type="entry name" value="GatC"/>
    <property type="match status" value="1"/>
</dbReference>
<accession>A0A3B1DVZ1</accession>
<organism evidence="1">
    <name type="scientific">hydrothermal vent metagenome</name>
    <dbReference type="NCBI Taxonomy" id="652676"/>
    <lineage>
        <taxon>unclassified sequences</taxon>
        <taxon>metagenomes</taxon>
        <taxon>ecological metagenomes</taxon>
    </lineage>
</organism>
<protein>
    <recommendedName>
        <fullName evidence="2">Asp/Glu-ADT subunit C</fullName>
    </recommendedName>
</protein>
<dbReference type="GO" id="GO:0006450">
    <property type="term" value="P:regulation of translational fidelity"/>
    <property type="evidence" value="ECO:0007669"/>
    <property type="project" value="InterPro"/>
</dbReference>
<dbReference type="InterPro" id="IPR003837">
    <property type="entry name" value="GatC"/>
</dbReference>
<dbReference type="InterPro" id="IPR036113">
    <property type="entry name" value="Asp/Glu-ADT_sf_sub_c"/>
</dbReference>
<evidence type="ECO:0000313" key="1">
    <source>
        <dbReference type="EMBL" id="VAX41133.1"/>
    </source>
</evidence>
<reference evidence="1" key="1">
    <citation type="submission" date="2018-06" db="EMBL/GenBank/DDBJ databases">
        <authorList>
            <person name="Zhirakovskaya E."/>
        </authorList>
    </citation>
    <scope>NUCLEOTIDE SEQUENCE</scope>
</reference>
<evidence type="ECO:0008006" key="2">
    <source>
        <dbReference type="Google" id="ProtNLM"/>
    </source>
</evidence>
<gene>
    <name evidence="1" type="ORF">MNBD_PLANCTO03-1541</name>
</gene>
<dbReference type="NCBIfam" id="TIGR00135">
    <property type="entry name" value="gatC"/>
    <property type="match status" value="1"/>
</dbReference>
<proteinExistence type="inferred from homology"/>
<dbReference type="AlphaFoldDB" id="A0A3B1DVZ1"/>
<dbReference type="EMBL" id="UOGK01000496">
    <property type="protein sequence ID" value="VAX41133.1"/>
    <property type="molecule type" value="Genomic_DNA"/>
</dbReference>
<name>A0A3B1DVZ1_9ZZZZ</name>
<dbReference type="Gene3D" id="1.10.20.60">
    <property type="entry name" value="Glu-tRNAGln amidotransferase C subunit, N-terminal domain"/>
    <property type="match status" value="1"/>
</dbReference>
<sequence>MGFDGDSAFLLYYTLCMAQPDLTSADIRTIARLSRLAIEETEIEGYQAELGAVLGFVHRLGELDLAGVEPLTHIGGGGERDSSIPNRLAADEPGPVLANDTVMGLAPGAKPPFFRVPKVLNEDKGESGGA</sequence>
<dbReference type="SUPFAM" id="SSF141000">
    <property type="entry name" value="Glu-tRNAGln amidotransferase C subunit"/>
    <property type="match status" value="1"/>
</dbReference>